<dbReference type="CDD" id="cd02440">
    <property type="entry name" value="AdoMet_MTases"/>
    <property type="match status" value="1"/>
</dbReference>
<dbReference type="Proteomes" id="UP001500622">
    <property type="component" value="Unassembled WGS sequence"/>
</dbReference>
<organism evidence="2 3">
    <name type="scientific">Georgenia halophila</name>
    <dbReference type="NCBI Taxonomy" id="620889"/>
    <lineage>
        <taxon>Bacteria</taxon>
        <taxon>Bacillati</taxon>
        <taxon>Actinomycetota</taxon>
        <taxon>Actinomycetes</taxon>
        <taxon>Micrococcales</taxon>
        <taxon>Bogoriellaceae</taxon>
        <taxon>Georgenia</taxon>
    </lineage>
</organism>
<keyword evidence="3" id="KW-1185">Reference proteome</keyword>
<dbReference type="PANTHER" id="PTHR43667:SF2">
    <property type="entry name" value="FATTY ACID C-METHYL TRANSFERASE"/>
    <property type="match status" value="1"/>
</dbReference>
<evidence type="ECO:0000313" key="3">
    <source>
        <dbReference type="Proteomes" id="UP001500622"/>
    </source>
</evidence>
<protein>
    <recommendedName>
        <fullName evidence="1">Methyltransferase domain-containing protein</fullName>
    </recommendedName>
</protein>
<proteinExistence type="predicted"/>
<evidence type="ECO:0000259" key="1">
    <source>
        <dbReference type="Pfam" id="PF13649"/>
    </source>
</evidence>
<evidence type="ECO:0000313" key="2">
    <source>
        <dbReference type="EMBL" id="GAA4421256.1"/>
    </source>
</evidence>
<gene>
    <name evidence="2" type="ORF">GCM10023169_13930</name>
</gene>
<dbReference type="InterPro" id="IPR029063">
    <property type="entry name" value="SAM-dependent_MTases_sf"/>
</dbReference>
<reference evidence="3" key="1">
    <citation type="journal article" date="2019" name="Int. J. Syst. Evol. Microbiol.">
        <title>The Global Catalogue of Microorganisms (GCM) 10K type strain sequencing project: providing services to taxonomists for standard genome sequencing and annotation.</title>
        <authorList>
            <consortium name="The Broad Institute Genomics Platform"/>
            <consortium name="The Broad Institute Genome Sequencing Center for Infectious Disease"/>
            <person name="Wu L."/>
            <person name="Ma J."/>
        </authorList>
    </citation>
    <scope>NUCLEOTIDE SEQUENCE [LARGE SCALE GENOMIC DNA]</scope>
    <source>
        <strain evidence="3">JCM 17810</strain>
    </source>
</reference>
<feature type="domain" description="Methyltransferase" evidence="1">
    <location>
        <begin position="28"/>
        <end position="122"/>
    </location>
</feature>
<dbReference type="SUPFAM" id="SSF53335">
    <property type="entry name" value="S-adenosyl-L-methionine-dependent methyltransferases"/>
    <property type="match status" value="1"/>
</dbReference>
<dbReference type="InterPro" id="IPR050723">
    <property type="entry name" value="CFA/CMAS"/>
</dbReference>
<dbReference type="InterPro" id="IPR041698">
    <property type="entry name" value="Methyltransf_25"/>
</dbReference>
<dbReference type="EMBL" id="BAABGN010000005">
    <property type="protein sequence ID" value="GAA4421256.1"/>
    <property type="molecule type" value="Genomic_DNA"/>
</dbReference>
<comment type="caution">
    <text evidence="2">The sequence shown here is derived from an EMBL/GenBank/DDBJ whole genome shotgun (WGS) entry which is preliminary data.</text>
</comment>
<accession>A0ABP8L345</accession>
<dbReference type="Pfam" id="PF13649">
    <property type="entry name" value="Methyltransf_25"/>
    <property type="match status" value="1"/>
</dbReference>
<dbReference type="PANTHER" id="PTHR43667">
    <property type="entry name" value="CYCLOPROPANE-FATTY-ACYL-PHOSPHOLIPID SYNTHASE"/>
    <property type="match status" value="1"/>
</dbReference>
<name>A0ABP8L345_9MICO</name>
<sequence length="227" mass="24876">MDLDMGPHPLWQLEDLLEGAGLAPGSRVLDLGAGRGATSVYLAREHAADVVSLDLWVGVDERRAVLSEAGVEDLVTTIAGDVRTMELGTAEYDAVISVDAFEYFGTDVRLLPKLVAALRPGGLLAMSTPALRPDPYEAGIPRHVRDVVGWEAAAWHAPDWWRRHWELSGLLTPVEARWQEGGRDDWLTWSRACRDRRGATGTDPVVEMLEADAEERLGFALVTGRKA</sequence>
<dbReference type="Gene3D" id="3.40.50.150">
    <property type="entry name" value="Vaccinia Virus protein VP39"/>
    <property type="match status" value="1"/>
</dbReference>